<keyword evidence="1" id="KW-0812">Transmembrane</keyword>
<dbReference type="InterPro" id="IPR012902">
    <property type="entry name" value="N_methyl_site"/>
</dbReference>
<sequence>MRSTHRNASRRAAVCANKSTAGFTLVELMVSMLLGLVVIAGVGSVFLSNQQVYRTNKALGDVQDSSRIAFEMMARDIRSAGLTGCDTTSGRMANVLKNGPNNGGTTWWANWNNTIVGFASSQTDTAVQAAGATRVANTDSLMLLGLEGSGVSVKTDSEPAGSFTINETTSDLQTGDVVVVCDPDHGAVVQLSNVAAGTLTHATSGTPGNCTTDLSYPTVCSSGSSYAFAPNAQIAKLTAADWYVGQNAVGGSSLYRIALTNTAAALTTPSSEMVRNVTAMNITYHQTGNASFVTADLVANWAAVDAVQVRLVMTSTDQRAGTNIKPISRTFTSTTTVRNRVR</sequence>
<proteinExistence type="predicted"/>
<dbReference type="PROSITE" id="PS00409">
    <property type="entry name" value="PROKAR_NTER_METHYL"/>
    <property type="match status" value="1"/>
</dbReference>
<feature type="transmembrane region" description="Helical" evidence="1">
    <location>
        <begin position="21"/>
        <end position="47"/>
    </location>
</feature>
<dbReference type="Pfam" id="PF07963">
    <property type="entry name" value="N_methyl"/>
    <property type="match status" value="1"/>
</dbReference>
<keyword evidence="3" id="KW-1185">Reference proteome</keyword>
<dbReference type="EMBL" id="SJTG01000002">
    <property type="protein sequence ID" value="TCI11435.1"/>
    <property type="molecule type" value="Genomic_DNA"/>
</dbReference>
<dbReference type="Proteomes" id="UP000291822">
    <property type="component" value="Unassembled WGS sequence"/>
</dbReference>
<gene>
    <name evidence="2" type="ORF">EZM97_18525</name>
</gene>
<dbReference type="AlphaFoldDB" id="A0A4R0YTK7"/>
<evidence type="ECO:0000313" key="3">
    <source>
        <dbReference type="Proteomes" id="UP000291822"/>
    </source>
</evidence>
<dbReference type="Pfam" id="PF16074">
    <property type="entry name" value="PilW"/>
    <property type="match status" value="1"/>
</dbReference>
<name>A0A4R0YTK7_9GAMM</name>
<keyword evidence="1" id="KW-0472">Membrane</keyword>
<organism evidence="2 3">
    <name type="scientific">Dyella soli</name>
    <dbReference type="NCBI Taxonomy" id="522319"/>
    <lineage>
        <taxon>Bacteria</taxon>
        <taxon>Pseudomonadati</taxon>
        <taxon>Pseudomonadota</taxon>
        <taxon>Gammaproteobacteria</taxon>
        <taxon>Lysobacterales</taxon>
        <taxon>Rhodanobacteraceae</taxon>
        <taxon>Dyella</taxon>
    </lineage>
</organism>
<evidence type="ECO:0000256" key="1">
    <source>
        <dbReference type="SAM" id="Phobius"/>
    </source>
</evidence>
<evidence type="ECO:0000313" key="2">
    <source>
        <dbReference type="EMBL" id="TCI11435.1"/>
    </source>
</evidence>
<dbReference type="GO" id="GO:0043683">
    <property type="term" value="P:type IV pilus assembly"/>
    <property type="evidence" value="ECO:0007669"/>
    <property type="project" value="InterPro"/>
</dbReference>
<comment type="caution">
    <text evidence="2">The sequence shown here is derived from an EMBL/GenBank/DDBJ whole genome shotgun (WGS) entry which is preliminary data.</text>
</comment>
<reference evidence="2 3" key="1">
    <citation type="submission" date="2019-02" db="EMBL/GenBank/DDBJ databases">
        <title>Dyella amyloliquefaciens sp. nov., isolated from forest soil.</title>
        <authorList>
            <person name="Gao Z.-H."/>
            <person name="Qiu L.-H."/>
        </authorList>
    </citation>
    <scope>NUCLEOTIDE SEQUENCE [LARGE SCALE GENOMIC DNA]</scope>
    <source>
        <strain evidence="2 3">KACC 12747</strain>
    </source>
</reference>
<dbReference type="InterPro" id="IPR032092">
    <property type="entry name" value="PilW"/>
</dbReference>
<accession>A0A4R0YTK7</accession>
<keyword evidence="1" id="KW-1133">Transmembrane helix</keyword>
<protein>
    <submittedName>
        <fullName evidence="2">Prepilin-type cleavage/methylation domain-containing protein</fullName>
    </submittedName>
</protein>